<feature type="domain" description="Methyltransferase" evidence="5">
    <location>
        <begin position="69"/>
        <end position="168"/>
    </location>
</feature>
<accession>A0A6J2T9J5</accession>
<dbReference type="InterPro" id="IPR025799">
    <property type="entry name" value="Arg_MeTrfase"/>
</dbReference>
<evidence type="ECO:0000256" key="1">
    <source>
        <dbReference type="ARBA" id="ARBA00022603"/>
    </source>
</evidence>
<evidence type="ECO:0000313" key="8">
    <source>
        <dbReference type="RefSeq" id="XP_030371995.1"/>
    </source>
</evidence>
<dbReference type="PANTHER" id="PTHR11006">
    <property type="entry name" value="PROTEIN ARGININE N-METHYLTRANSFERASE"/>
    <property type="match status" value="1"/>
</dbReference>
<name>A0A6J2T9J5_DROLE</name>
<evidence type="ECO:0000256" key="4">
    <source>
        <dbReference type="PROSITE-ProRule" id="PRU01015"/>
    </source>
</evidence>
<protein>
    <submittedName>
        <fullName evidence="8">Protein arginine N-methyltransferase 1-like</fullName>
    </submittedName>
</protein>
<evidence type="ECO:0000259" key="6">
    <source>
        <dbReference type="Pfam" id="PF22528"/>
    </source>
</evidence>
<dbReference type="OrthoDB" id="7852941at2759"/>
<evidence type="ECO:0000256" key="2">
    <source>
        <dbReference type="ARBA" id="ARBA00022679"/>
    </source>
</evidence>
<evidence type="ECO:0000313" key="7">
    <source>
        <dbReference type="Proteomes" id="UP000504634"/>
    </source>
</evidence>
<gene>
    <name evidence="8" type="primary">LOC115622238</name>
</gene>
<dbReference type="PROSITE" id="PS51678">
    <property type="entry name" value="SAM_MT_PRMT"/>
    <property type="match status" value="1"/>
</dbReference>
<reference evidence="8" key="1">
    <citation type="submission" date="2025-08" db="UniProtKB">
        <authorList>
            <consortium name="RefSeq"/>
        </authorList>
    </citation>
    <scope>IDENTIFICATION</scope>
    <source>
        <strain evidence="8">11010-0011.00</strain>
        <tissue evidence="8">Whole body</tissue>
    </source>
</reference>
<proteinExistence type="predicted"/>
<keyword evidence="3 4" id="KW-0949">S-adenosyl-L-methionine</keyword>
<keyword evidence="2 4" id="KW-0808">Transferase</keyword>
<organism evidence="7 8">
    <name type="scientific">Drosophila lebanonensis</name>
    <name type="common">Fruit fly</name>
    <name type="synonym">Scaptodrosophila lebanonensis</name>
    <dbReference type="NCBI Taxonomy" id="7225"/>
    <lineage>
        <taxon>Eukaryota</taxon>
        <taxon>Metazoa</taxon>
        <taxon>Ecdysozoa</taxon>
        <taxon>Arthropoda</taxon>
        <taxon>Hexapoda</taxon>
        <taxon>Insecta</taxon>
        <taxon>Pterygota</taxon>
        <taxon>Neoptera</taxon>
        <taxon>Endopterygota</taxon>
        <taxon>Diptera</taxon>
        <taxon>Brachycera</taxon>
        <taxon>Muscomorpha</taxon>
        <taxon>Ephydroidea</taxon>
        <taxon>Drosophilidae</taxon>
        <taxon>Scaptodrosophila</taxon>
    </lineage>
</organism>
<dbReference type="Gene3D" id="3.40.50.150">
    <property type="entry name" value="Vaccinia Virus protein VP39"/>
    <property type="match status" value="1"/>
</dbReference>
<dbReference type="Gene3D" id="2.70.160.11">
    <property type="entry name" value="Hnrnp arginine n-methyltransferase1"/>
    <property type="match status" value="1"/>
</dbReference>
<keyword evidence="7" id="KW-1185">Reference proteome</keyword>
<sequence>MLNSICLQNSNQTLRLLGGLIGKSDCEISPETYATFLKTQEVYVRDRATMLAFKDAMEHNAQLFKGSVVLEVGCGSGILSMWAARQGAKRVIAVEPSDIAQVARQLVVQNRLDNVIQVFQAKIELLKLPGGLKCVDIILSKWMGACLMYNSVIEDVIYARNKWLRPGGSIFPQSAKLYVVATEQDGRPSDVGQRWAHFGGLNLSRIGRVKTHLPEVTDVDNTKILTKRHLLRSLDMRIVKHEDLSFEVPFRLRAVRQAFASSFVVFFDFEFPGDKNMPAVSTSPSGPSTQWKQSLFPLDAHLPMRVDDVLKGNFKIVRSQLHLDFDIDWSFANDLVTVKRHKQIYRMQGNTASI</sequence>
<evidence type="ECO:0000259" key="5">
    <source>
        <dbReference type="Pfam" id="PF13649"/>
    </source>
</evidence>
<dbReference type="InterPro" id="IPR029063">
    <property type="entry name" value="SAM-dependent_MTases_sf"/>
</dbReference>
<dbReference type="Pfam" id="PF13649">
    <property type="entry name" value="Methyltransf_25"/>
    <property type="match status" value="1"/>
</dbReference>
<dbReference type="GO" id="GO:0035242">
    <property type="term" value="F:protein-arginine omega-N asymmetric methyltransferase activity"/>
    <property type="evidence" value="ECO:0007669"/>
    <property type="project" value="TreeGrafter"/>
</dbReference>
<feature type="domain" description="Protein arginine N-methyltransferase" evidence="6">
    <location>
        <begin position="173"/>
        <end position="332"/>
    </location>
</feature>
<dbReference type="SUPFAM" id="SSF53335">
    <property type="entry name" value="S-adenosyl-L-methionine-dependent methyltransferases"/>
    <property type="match status" value="1"/>
</dbReference>
<dbReference type="InterPro" id="IPR055135">
    <property type="entry name" value="PRMT_dom"/>
</dbReference>
<dbReference type="CDD" id="cd02440">
    <property type="entry name" value="AdoMet_MTases"/>
    <property type="match status" value="1"/>
</dbReference>
<dbReference type="GO" id="GO:0005634">
    <property type="term" value="C:nucleus"/>
    <property type="evidence" value="ECO:0007669"/>
    <property type="project" value="TreeGrafter"/>
</dbReference>
<dbReference type="Pfam" id="PF22528">
    <property type="entry name" value="PRMT_C"/>
    <property type="match status" value="1"/>
</dbReference>
<dbReference type="GO" id="GO:0042054">
    <property type="term" value="F:histone methyltransferase activity"/>
    <property type="evidence" value="ECO:0007669"/>
    <property type="project" value="TreeGrafter"/>
</dbReference>
<dbReference type="PANTHER" id="PTHR11006:SF124">
    <property type="entry name" value="ARGININE METHYLTRANSFERASE 1-RELATED"/>
    <property type="match status" value="1"/>
</dbReference>
<dbReference type="AlphaFoldDB" id="A0A6J2T9J5"/>
<dbReference type="GeneID" id="115622238"/>
<dbReference type="RefSeq" id="XP_030371995.1">
    <property type="nucleotide sequence ID" value="XM_030516135.1"/>
</dbReference>
<dbReference type="GO" id="GO:0032259">
    <property type="term" value="P:methylation"/>
    <property type="evidence" value="ECO:0007669"/>
    <property type="project" value="UniProtKB-KW"/>
</dbReference>
<dbReference type="Proteomes" id="UP000504634">
    <property type="component" value="Unplaced"/>
</dbReference>
<dbReference type="GO" id="GO:0035241">
    <property type="term" value="F:protein-arginine omega-N monomethyltransferase activity"/>
    <property type="evidence" value="ECO:0007669"/>
    <property type="project" value="TreeGrafter"/>
</dbReference>
<keyword evidence="1 4" id="KW-0489">Methyltransferase</keyword>
<evidence type="ECO:0000256" key="3">
    <source>
        <dbReference type="ARBA" id="ARBA00022691"/>
    </source>
</evidence>
<dbReference type="InterPro" id="IPR041698">
    <property type="entry name" value="Methyltransf_25"/>
</dbReference>